<dbReference type="InterPro" id="IPR053143">
    <property type="entry name" value="Arylsulfate_ST"/>
</dbReference>
<dbReference type="Pfam" id="PF05935">
    <property type="entry name" value="Arylsulfotrans"/>
    <property type="match status" value="1"/>
</dbReference>
<dbReference type="InterPro" id="IPR035391">
    <property type="entry name" value="Arylsulfotran_N"/>
</dbReference>
<organism evidence="2 3">
    <name type="scientific">Candidatus Coprosoma intestinipullorum</name>
    <dbReference type="NCBI Taxonomy" id="2840752"/>
    <lineage>
        <taxon>Bacteria</taxon>
        <taxon>Bacillati</taxon>
        <taxon>Bacillota</taxon>
        <taxon>Bacillota incertae sedis</taxon>
        <taxon>Candidatus Coprosoma</taxon>
    </lineage>
</organism>
<reference evidence="2" key="1">
    <citation type="submission" date="2020-10" db="EMBL/GenBank/DDBJ databases">
        <authorList>
            <person name="Gilroy R."/>
        </authorList>
    </citation>
    <scope>NUCLEOTIDE SEQUENCE</scope>
    <source>
        <strain evidence="2">CHK147-3167</strain>
    </source>
</reference>
<comment type="caution">
    <text evidence="2">The sequence shown here is derived from an EMBL/GenBank/DDBJ whole genome shotgun (WGS) entry which is preliminary data.</text>
</comment>
<accession>A0A9D1CYY4</accession>
<feature type="non-terminal residue" evidence="2">
    <location>
        <position position="1"/>
    </location>
</feature>
<feature type="domain" description="Arylsulfotransferase N-terminal" evidence="1">
    <location>
        <begin position="88"/>
        <end position="174"/>
    </location>
</feature>
<dbReference type="Gene3D" id="2.60.40.3100">
    <property type="entry name" value="Arylsulphate sulphotransferase monomer, N-terminal domain"/>
    <property type="match status" value="1"/>
</dbReference>
<dbReference type="PANTHER" id="PTHR35340:SF10">
    <property type="entry name" value="CYTOPLASMIC PROTEIN"/>
    <property type="match status" value="1"/>
</dbReference>
<proteinExistence type="predicted"/>
<dbReference type="AlphaFoldDB" id="A0A9D1CYY4"/>
<reference evidence="2" key="2">
    <citation type="journal article" date="2021" name="PeerJ">
        <title>Extensive microbial diversity within the chicken gut microbiome revealed by metagenomics and culture.</title>
        <authorList>
            <person name="Gilroy R."/>
            <person name="Ravi A."/>
            <person name="Getino M."/>
            <person name="Pursley I."/>
            <person name="Horton D.L."/>
            <person name="Alikhan N.F."/>
            <person name="Baker D."/>
            <person name="Gharbi K."/>
            <person name="Hall N."/>
            <person name="Watson M."/>
            <person name="Adriaenssens E.M."/>
            <person name="Foster-Nyarko E."/>
            <person name="Jarju S."/>
            <person name="Secka A."/>
            <person name="Antonio M."/>
            <person name="Oren A."/>
            <person name="Chaudhuri R.R."/>
            <person name="La Ragione R."/>
            <person name="Hildebrand F."/>
            <person name="Pallen M.J."/>
        </authorList>
    </citation>
    <scope>NUCLEOTIDE SEQUENCE</scope>
    <source>
        <strain evidence="2">CHK147-3167</strain>
    </source>
</reference>
<dbReference type="GO" id="GO:0004062">
    <property type="term" value="F:aryl sulfotransferase activity"/>
    <property type="evidence" value="ECO:0007669"/>
    <property type="project" value="InterPro"/>
</dbReference>
<dbReference type="PANTHER" id="PTHR35340">
    <property type="entry name" value="PQQ ENZYME REPEAT PROTEIN-RELATED"/>
    <property type="match status" value="1"/>
</dbReference>
<dbReference type="InterPro" id="IPR038477">
    <property type="entry name" value="ASST_N_sf"/>
</dbReference>
<evidence type="ECO:0000259" key="1">
    <source>
        <dbReference type="Pfam" id="PF17425"/>
    </source>
</evidence>
<dbReference type="InterPro" id="IPR010262">
    <property type="entry name" value="Arylsulfotransferase_bact"/>
</dbReference>
<sequence length="545" mass="62062">YGILVILVLGVAIFFGIRVFDLKRSSDLKDIDFLNSHIDIIDSEIASSVKEVKKDNDMDIYDMNYQNVISRKINDLLLDDYTADKPLIIYNPYGTNNNSVNIYFKTEKPSSVSYTVKVDGFNDFTRTLKNNGDDNYTTNHSYQLIGFILGYTNKLELKVTDEDGSSKTYNFEFDMRNLENHAKSKLDSENETDSELTDGLYTVLGNDSESDDFVFLYDNDGVIRGEIPIIGYRAHRILFDGDMMYFSVGESTMAAVNSLGKITNLYNLGRYHLHHDYVFDGDGNIIILASDTEADTCEDMIIRLNLESGDVDGVLDMADLFGDMRKKAVLPDGENSSDDGDGLDWIHLNTIQYLGNDEVVVSSRELSTIIKIDDIFDSPKIDYLIGSEEVWKGTDEEDYLLTKDGDFKIQGGQHSVTYEKIDDDSYYLYLFDNNMGVSTTRKDIEWKEAGLENSKGRKGDTSHYYKYLVNEKDRTFELVSEFDVPYSGYVSSVQEIGKTIVVDSGMACTFGEYTEDGELIKSFNMDCEKFIYRVYKYDFPNLFVD</sequence>
<name>A0A9D1CYY4_9FIRM</name>
<evidence type="ECO:0000313" key="2">
    <source>
        <dbReference type="EMBL" id="HIQ91099.1"/>
    </source>
</evidence>
<dbReference type="Pfam" id="PF17425">
    <property type="entry name" value="Arylsulfotran_N"/>
    <property type="match status" value="1"/>
</dbReference>
<evidence type="ECO:0000313" key="3">
    <source>
        <dbReference type="Proteomes" id="UP000886786"/>
    </source>
</evidence>
<dbReference type="Proteomes" id="UP000886786">
    <property type="component" value="Unassembled WGS sequence"/>
</dbReference>
<protein>
    <submittedName>
        <fullName evidence="2">Aryl-sulfate sulfotransferase</fullName>
    </submittedName>
</protein>
<gene>
    <name evidence="2" type="ORF">IAB27_05710</name>
</gene>
<dbReference type="EMBL" id="DVFV01000099">
    <property type="protein sequence ID" value="HIQ91099.1"/>
    <property type="molecule type" value="Genomic_DNA"/>
</dbReference>